<feature type="domain" description="BT4734-like N-terminal" evidence="1">
    <location>
        <begin position="77"/>
        <end position="194"/>
    </location>
</feature>
<dbReference type="Proteomes" id="UP000245535">
    <property type="component" value="Unassembled WGS sequence"/>
</dbReference>
<comment type="caution">
    <text evidence="2">The sequence shown here is derived from an EMBL/GenBank/DDBJ whole genome shotgun (WGS) entry which is preliminary data.</text>
</comment>
<name>A0A315ZAC8_SEDFL</name>
<keyword evidence="3" id="KW-1185">Reference proteome</keyword>
<proteinExistence type="predicted"/>
<evidence type="ECO:0000259" key="1">
    <source>
        <dbReference type="Pfam" id="PF08800"/>
    </source>
</evidence>
<evidence type="ECO:0000313" key="3">
    <source>
        <dbReference type="Proteomes" id="UP000245535"/>
    </source>
</evidence>
<dbReference type="Pfam" id="PF08800">
    <property type="entry name" value="BT4734-like_N"/>
    <property type="match status" value="1"/>
</dbReference>
<organism evidence="2 3">
    <name type="scientific">Sediminitomix flava</name>
    <dbReference type="NCBI Taxonomy" id="379075"/>
    <lineage>
        <taxon>Bacteria</taxon>
        <taxon>Pseudomonadati</taxon>
        <taxon>Bacteroidota</taxon>
        <taxon>Cytophagia</taxon>
        <taxon>Cytophagales</taxon>
        <taxon>Flammeovirgaceae</taxon>
        <taxon>Sediminitomix</taxon>
    </lineage>
</organism>
<gene>
    <name evidence="2" type="ORF">BC781_103484</name>
</gene>
<accession>A0A315ZAC8</accession>
<dbReference type="RefSeq" id="WP_109619003.1">
    <property type="nucleotide sequence ID" value="NZ_QGDO01000003.1"/>
</dbReference>
<dbReference type="AlphaFoldDB" id="A0A315ZAC8"/>
<dbReference type="OrthoDB" id="9801888at2"/>
<reference evidence="2 3" key="1">
    <citation type="submission" date="2018-03" db="EMBL/GenBank/DDBJ databases">
        <title>Genomic Encyclopedia of Archaeal and Bacterial Type Strains, Phase II (KMG-II): from individual species to whole genera.</title>
        <authorList>
            <person name="Goeker M."/>
        </authorList>
    </citation>
    <scope>NUCLEOTIDE SEQUENCE [LARGE SCALE GENOMIC DNA]</scope>
    <source>
        <strain evidence="2 3">DSM 28229</strain>
    </source>
</reference>
<protein>
    <submittedName>
        <fullName evidence="2">VirE-like protein</fullName>
    </submittedName>
</protein>
<sequence length="202" mass="23515">MSKIHKDSFGNIIGANGYPLNWDIYDINQGLFSYFKNGIKNTIPYRNITIPMVYKVIIGDYHKKITNNYRRTKAPSLKQQMDYVTFSCVCSKRSERGVISHSNMICIDFDHLDNIEQSRKFLLKETELQTLLLFTSPGGDGLKWIIHIDVSDEHHLSHFVAIRNYMQQQYNLEVDKACKDISRACFIPHDPNCFINTNLFQL</sequence>
<evidence type="ECO:0000313" key="2">
    <source>
        <dbReference type="EMBL" id="PWJ42232.1"/>
    </source>
</evidence>
<dbReference type="InterPro" id="IPR014907">
    <property type="entry name" value="BT4734-like_N"/>
</dbReference>
<dbReference type="EMBL" id="QGDO01000003">
    <property type="protein sequence ID" value="PWJ42232.1"/>
    <property type="molecule type" value="Genomic_DNA"/>
</dbReference>